<dbReference type="Pfam" id="PF00096">
    <property type="entry name" value="zf-C2H2"/>
    <property type="match status" value="1"/>
</dbReference>
<keyword evidence="3" id="KW-0479">Metal-binding</keyword>
<dbReference type="GO" id="GO:0031519">
    <property type="term" value="C:PcG protein complex"/>
    <property type="evidence" value="ECO:0007669"/>
    <property type="project" value="TreeGrafter"/>
</dbReference>
<keyword evidence="2" id="KW-0678">Repressor</keyword>
<evidence type="ECO:0000256" key="2">
    <source>
        <dbReference type="ARBA" id="ARBA00022491"/>
    </source>
</evidence>
<dbReference type="Proteomes" id="UP000070444">
    <property type="component" value="Unassembled WGS sequence"/>
</dbReference>
<dbReference type="GO" id="GO:0000785">
    <property type="term" value="C:chromatin"/>
    <property type="evidence" value="ECO:0007669"/>
    <property type="project" value="TreeGrafter"/>
</dbReference>
<dbReference type="SMART" id="SM00355">
    <property type="entry name" value="ZnF_C2H2"/>
    <property type="match status" value="2"/>
</dbReference>
<dbReference type="AlphaFoldDB" id="A0A137NXA4"/>
<keyword evidence="7" id="KW-0539">Nucleus</keyword>
<dbReference type="OMA" id="GCESMFS"/>
<evidence type="ECO:0000256" key="6">
    <source>
        <dbReference type="ARBA" id="ARBA00022833"/>
    </source>
</evidence>
<accession>A0A137NXA4</accession>
<sequence length="156" mass="17030">MATDFPLPASPFVAKNSHGFTVNLLNEDAEVAAALLLLSMSQSVSCSSSSSLIATPLTPSTPTSHSGHVTPLPIDPKRRHVCLHPNCGKAFTTSGHLARHNRIHTGEKNFKCIMPGCESMFSRQDNMMQHYRTHLSSNSRKSRKSSNKKSSSHSPY</sequence>
<name>A0A137NXA4_CONC2</name>
<protein>
    <recommendedName>
        <fullName evidence="10">C2H2-type domain-containing protein</fullName>
    </recommendedName>
</protein>
<feature type="domain" description="C2H2-type" evidence="10">
    <location>
        <begin position="80"/>
        <end position="109"/>
    </location>
</feature>
<dbReference type="GO" id="GO:0060258">
    <property type="term" value="P:negative regulation of filamentous growth"/>
    <property type="evidence" value="ECO:0007669"/>
    <property type="project" value="UniProtKB-ARBA"/>
</dbReference>
<dbReference type="PANTHER" id="PTHR14003">
    <property type="entry name" value="TRANSCRIPTIONAL REPRESSOR PROTEIN YY"/>
    <property type="match status" value="1"/>
</dbReference>
<evidence type="ECO:0000256" key="5">
    <source>
        <dbReference type="ARBA" id="ARBA00022771"/>
    </source>
</evidence>
<keyword evidence="4" id="KW-0677">Repeat</keyword>
<proteinExistence type="predicted"/>
<evidence type="ECO:0000259" key="10">
    <source>
        <dbReference type="PROSITE" id="PS50157"/>
    </source>
</evidence>
<keyword evidence="5 8" id="KW-0863">Zinc-finger</keyword>
<dbReference type="GO" id="GO:0000981">
    <property type="term" value="F:DNA-binding transcription factor activity, RNA polymerase II-specific"/>
    <property type="evidence" value="ECO:0007669"/>
    <property type="project" value="TreeGrafter"/>
</dbReference>
<dbReference type="OrthoDB" id="6365676at2759"/>
<dbReference type="InterPro" id="IPR036236">
    <property type="entry name" value="Znf_C2H2_sf"/>
</dbReference>
<dbReference type="GO" id="GO:0008270">
    <property type="term" value="F:zinc ion binding"/>
    <property type="evidence" value="ECO:0007669"/>
    <property type="project" value="UniProtKB-KW"/>
</dbReference>
<dbReference type="SUPFAM" id="SSF57667">
    <property type="entry name" value="beta-beta-alpha zinc fingers"/>
    <property type="match status" value="1"/>
</dbReference>
<dbReference type="EMBL" id="KQ964635">
    <property type="protein sequence ID" value="KXN67463.1"/>
    <property type="molecule type" value="Genomic_DNA"/>
</dbReference>
<dbReference type="Gene3D" id="3.30.160.60">
    <property type="entry name" value="Classic Zinc Finger"/>
    <property type="match status" value="2"/>
</dbReference>
<gene>
    <name evidence="11" type="ORF">CONCODRAFT_80145</name>
</gene>
<evidence type="ECO:0000256" key="1">
    <source>
        <dbReference type="ARBA" id="ARBA00004123"/>
    </source>
</evidence>
<feature type="region of interest" description="Disordered" evidence="9">
    <location>
        <begin position="133"/>
        <end position="156"/>
    </location>
</feature>
<reference evidence="11 12" key="1">
    <citation type="journal article" date="2015" name="Genome Biol. Evol.">
        <title>Phylogenomic analyses indicate that early fungi evolved digesting cell walls of algal ancestors of land plants.</title>
        <authorList>
            <person name="Chang Y."/>
            <person name="Wang S."/>
            <person name="Sekimoto S."/>
            <person name="Aerts A.L."/>
            <person name="Choi C."/>
            <person name="Clum A."/>
            <person name="LaButti K.M."/>
            <person name="Lindquist E.A."/>
            <person name="Yee Ngan C."/>
            <person name="Ohm R.A."/>
            <person name="Salamov A.A."/>
            <person name="Grigoriev I.V."/>
            <person name="Spatafora J.W."/>
            <person name="Berbee M.L."/>
        </authorList>
    </citation>
    <scope>NUCLEOTIDE SEQUENCE [LARGE SCALE GENOMIC DNA]</scope>
    <source>
        <strain evidence="11 12">NRRL 28638</strain>
    </source>
</reference>
<comment type="subcellular location">
    <subcellularLocation>
        <location evidence="1">Nucleus</location>
    </subcellularLocation>
</comment>
<keyword evidence="6" id="KW-0862">Zinc</keyword>
<evidence type="ECO:0000256" key="7">
    <source>
        <dbReference type="ARBA" id="ARBA00023242"/>
    </source>
</evidence>
<dbReference type="GO" id="GO:0000978">
    <property type="term" value="F:RNA polymerase II cis-regulatory region sequence-specific DNA binding"/>
    <property type="evidence" value="ECO:0007669"/>
    <property type="project" value="TreeGrafter"/>
</dbReference>
<evidence type="ECO:0000256" key="8">
    <source>
        <dbReference type="PROSITE-ProRule" id="PRU00042"/>
    </source>
</evidence>
<evidence type="ECO:0000256" key="4">
    <source>
        <dbReference type="ARBA" id="ARBA00022737"/>
    </source>
</evidence>
<dbReference type="PANTHER" id="PTHR14003:SF19">
    <property type="entry name" value="YY2 TRANSCRIPTION FACTOR"/>
    <property type="match status" value="1"/>
</dbReference>
<evidence type="ECO:0000313" key="12">
    <source>
        <dbReference type="Proteomes" id="UP000070444"/>
    </source>
</evidence>
<evidence type="ECO:0000256" key="9">
    <source>
        <dbReference type="SAM" id="MobiDB-lite"/>
    </source>
</evidence>
<dbReference type="PROSITE" id="PS50157">
    <property type="entry name" value="ZINC_FINGER_C2H2_2"/>
    <property type="match status" value="2"/>
</dbReference>
<keyword evidence="12" id="KW-1185">Reference proteome</keyword>
<dbReference type="PROSITE" id="PS00028">
    <property type="entry name" value="ZINC_FINGER_C2H2_1"/>
    <property type="match status" value="2"/>
</dbReference>
<dbReference type="InterPro" id="IPR013087">
    <property type="entry name" value="Znf_C2H2_type"/>
</dbReference>
<evidence type="ECO:0000313" key="11">
    <source>
        <dbReference type="EMBL" id="KXN67463.1"/>
    </source>
</evidence>
<dbReference type="FunFam" id="3.30.160.60:FF:001382">
    <property type="entry name" value="Transcriptional repressor"/>
    <property type="match status" value="1"/>
</dbReference>
<evidence type="ECO:0000256" key="3">
    <source>
        <dbReference type="ARBA" id="ARBA00022723"/>
    </source>
</evidence>
<organism evidence="11 12">
    <name type="scientific">Conidiobolus coronatus (strain ATCC 28846 / CBS 209.66 / NRRL 28638)</name>
    <name type="common">Delacroixia coronata</name>
    <dbReference type="NCBI Taxonomy" id="796925"/>
    <lineage>
        <taxon>Eukaryota</taxon>
        <taxon>Fungi</taxon>
        <taxon>Fungi incertae sedis</taxon>
        <taxon>Zoopagomycota</taxon>
        <taxon>Entomophthoromycotina</taxon>
        <taxon>Entomophthoromycetes</taxon>
        <taxon>Entomophthorales</taxon>
        <taxon>Ancylistaceae</taxon>
        <taxon>Conidiobolus</taxon>
    </lineage>
</organism>
<dbReference type="GO" id="GO:0005667">
    <property type="term" value="C:transcription regulator complex"/>
    <property type="evidence" value="ECO:0007669"/>
    <property type="project" value="TreeGrafter"/>
</dbReference>
<feature type="domain" description="C2H2-type" evidence="10">
    <location>
        <begin position="110"/>
        <end position="139"/>
    </location>
</feature>
<feature type="compositionally biased region" description="Basic residues" evidence="9">
    <location>
        <begin position="140"/>
        <end position="156"/>
    </location>
</feature>
<dbReference type="STRING" id="796925.A0A137NXA4"/>
<dbReference type="GO" id="GO:0000122">
    <property type="term" value="P:negative regulation of transcription by RNA polymerase II"/>
    <property type="evidence" value="ECO:0007669"/>
    <property type="project" value="UniProtKB-ARBA"/>
</dbReference>